<accession>A0A085NN61</accession>
<organism evidence="1">
    <name type="scientific">Trichuris suis</name>
    <name type="common">pig whipworm</name>
    <dbReference type="NCBI Taxonomy" id="68888"/>
    <lineage>
        <taxon>Eukaryota</taxon>
        <taxon>Metazoa</taxon>
        <taxon>Ecdysozoa</taxon>
        <taxon>Nematoda</taxon>
        <taxon>Enoplea</taxon>
        <taxon>Dorylaimia</taxon>
        <taxon>Trichinellida</taxon>
        <taxon>Trichuridae</taxon>
        <taxon>Trichuris</taxon>
    </lineage>
</organism>
<gene>
    <name evidence="1" type="ORF">M514_05802</name>
</gene>
<reference evidence="1" key="1">
    <citation type="journal article" date="2014" name="Nat. Genet.">
        <title>Genome and transcriptome of the porcine whipworm Trichuris suis.</title>
        <authorList>
            <person name="Jex A.R."/>
            <person name="Nejsum P."/>
            <person name="Schwarz E.M."/>
            <person name="Hu L."/>
            <person name="Young N.D."/>
            <person name="Hall R.S."/>
            <person name="Korhonen P.K."/>
            <person name="Liao S."/>
            <person name="Thamsborg S."/>
            <person name="Xia J."/>
            <person name="Xu P."/>
            <person name="Wang S."/>
            <person name="Scheerlinck J.P."/>
            <person name="Hofmann A."/>
            <person name="Sternberg P.W."/>
            <person name="Wang J."/>
            <person name="Gasser R.B."/>
        </authorList>
    </citation>
    <scope>NUCLEOTIDE SEQUENCE [LARGE SCALE GENOMIC DNA]</scope>
    <source>
        <strain evidence="1">DCEP-RM93F</strain>
    </source>
</reference>
<name>A0A085NN61_9BILA</name>
<proteinExistence type="predicted"/>
<evidence type="ECO:0000313" key="1">
    <source>
        <dbReference type="EMBL" id="KFD70907.1"/>
    </source>
</evidence>
<dbReference type="AlphaFoldDB" id="A0A085NN61"/>
<protein>
    <submittedName>
        <fullName evidence="1">Uncharacterized protein</fullName>
    </submittedName>
</protein>
<sequence length="93" mass="10532">MPECHFAGDGWYNEELDLRWSVIACTVQRGDVLQNSVELGFTGSQPPPPHQLAEVQRQGGSVRAAPLPMRAFRLGPHRLYGLRVSPTRWIYKM</sequence>
<dbReference type="Proteomes" id="UP000030758">
    <property type="component" value="Unassembled WGS sequence"/>
</dbReference>
<dbReference type="EMBL" id="KL367485">
    <property type="protein sequence ID" value="KFD70907.1"/>
    <property type="molecule type" value="Genomic_DNA"/>
</dbReference>